<protein>
    <submittedName>
        <fullName evidence="1">Uncharacterized protein</fullName>
    </submittedName>
</protein>
<organism evidence="1 2">
    <name type="scientific">Ganoderma sinense ZZ0214-1</name>
    <dbReference type="NCBI Taxonomy" id="1077348"/>
    <lineage>
        <taxon>Eukaryota</taxon>
        <taxon>Fungi</taxon>
        <taxon>Dikarya</taxon>
        <taxon>Basidiomycota</taxon>
        <taxon>Agaricomycotina</taxon>
        <taxon>Agaricomycetes</taxon>
        <taxon>Polyporales</taxon>
        <taxon>Polyporaceae</taxon>
        <taxon>Ganoderma</taxon>
    </lineage>
</organism>
<accession>A0A2G8STK4</accession>
<comment type="caution">
    <text evidence="1">The sequence shown here is derived from an EMBL/GenBank/DDBJ whole genome shotgun (WGS) entry which is preliminary data.</text>
</comment>
<dbReference type="AlphaFoldDB" id="A0A2G8STK4"/>
<gene>
    <name evidence="1" type="ORF">GSI_00801</name>
</gene>
<evidence type="ECO:0000313" key="2">
    <source>
        <dbReference type="Proteomes" id="UP000230002"/>
    </source>
</evidence>
<name>A0A2G8STK4_9APHY</name>
<evidence type="ECO:0000313" key="1">
    <source>
        <dbReference type="EMBL" id="PIL37109.1"/>
    </source>
</evidence>
<dbReference type="STRING" id="1077348.A0A2G8STK4"/>
<dbReference type="Proteomes" id="UP000230002">
    <property type="component" value="Unassembled WGS sequence"/>
</dbReference>
<keyword evidence="2" id="KW-1185">Reference proteome</keyword>
<dbReference type="EMBL" id="AYKW01000001">
    <property type="protein sequence ID" value="PIL37109.1"/>
    <property type="molecule type" value="Genomic_DNA"/>
</dbReference>
<proteinExistence type="predicted"/>
<reference evidence="1 2" key="1">
    <citation type="journal article" date="2015" name="Sci. Rep.">
        <title>Chromosome-level genome map provides insights into diverse defense mechanisms in the medicinal fungus Ganoderma sinense.</title>
        <authorList>
            <person name="Zhu Y."/>
            <person name="Xu J."/>
            <person name="Sun C."/>
            <person name="Zhou S."/>
            <person name="Xu H."/>
            <person name="Nelson D.R."/>
            <person name="Qian J."/>
            <person name="Song J."/>
            <person name="Luo H."/>
            <person name="Xiang L."/>
            <person name="Li Y."/>
            <person name="Xu Z."/>
            <person name="Ji A."/>
            <person name="Wang L."/>
            <person name="Lu S."/>
            <person name="Hayward A."/>
            <person name="Sun W."/>
            <person name="Li X."/>
            <person name="Schwartz D.C."/>
            <person name="Wang Y."/>
            <person name="Chen S."/>
        </authorList>
    </citation>
    <scope>NUCLEOTIDE SEQUENCE [LARGE SCALE GENOMIC DNA]</scope>
    <source>
        <strain evidence="1 2">ZZ0214-1</strain>
    </source>
</reference>
<dbReference type="OrthoDB" id="548474at2759"/>
<sequence>MEYIPRYSQPFTLQEARQLAVPIITEEISRLQNSLAHLQKTQDELKEALSTAPGDADLTEAFEENEIVM</sequence>